<evidence type="ECO:0000313" key="4">
    <source>
        <dbReference type="EMBL" id="CAG5077273.1"/>
    </source>
</evidence>
<feature type="compositionally biased region" description="Basic and acidic residues" evidence="1">
    <location>
        <begin position="229"/>
        <end position="243"/>
    </location>
</feature>
<name>A0ABN7RH33_THEXY</name>
<accession>A0ABN7RH33</accession>
<dbReference type="Pfam" id="PF14285">
    <property type="entry name" value="DUF4367"/>
    <property type="match status" value="1"/>
</dbReference>
<dbReference type="InterPro" id="IPR025377">
    <property type="entry name" value="DUF4367"/>
</dbReference>
<dbReference type="SUPFAM" id="SSF89392">
    <property type="entry name" value="Prokaryotic lipoproteins and lipoprotein localization factors"/>
    <property type="match status" value="1"/>
</dbReference>
<organism evidence="4 5">
    <name type="scientific">Thermobacillus xylanilyticus</name>
    <dbReference type="NCBI Taxonomy" id="76633"/>
    <lineage>
        <taxon>Bacteria</taxon>
        <taxon>Bacillati</taxon>
        <taxon>Bacillota</taxon>
        <taxon>Bacilli</taxon>
        <taxon>Bacillales</taxon>
        <taxon>Paenibacillaceae</taxon>
        <taxon>Thermobacillus</taxon>
    </lineage>
</organism>
<dbReference type="PROSITE" id="PS51257">
    <property type="entry name" value="PROKAR_LIPOPROTEIN"/>
    <property type="match status" value="1"/>
</dbReference>
<keyword evidence="5" id="KW-1185">Reference proteome</keyword>
<evidence type="ECO:0000256" key="1">
    <source>
        <dbReference type="SAM" id="MobiDB-lite"/>
    </source>
</evidence>
<dbReference type="Proteomes" id="UP000681526">
    <property type="component" value="Unassembled WGS sequence"/>
</dbReference>
<dbReference type="EMBL" id="CAJRAY010000005">
    <property type="protein sequence ID" value="CAG5077273.1"/>
    <property type="molecule type" value="Genomic_DNA"/>
</dbReference>
<feature type="domain" description="DUF4367" evidence="3">
    <location>
        <begin position="378"/>
        <end position="411"/>
    </location>
</feature>
<evidence type="ECO:0000256" key="2">
    <source>
        <dbReference type="SAM" id="SignalP"/>
    </source>
</evidence>
<reference evidence="4 5" key="1">
    <citation type="submission" date="2021-04" db="EMBL/GenBank/DDBJ databases">
        <authorList>
            <person name="Rakotoarivonina H."/>
        </authorList>
    </citation>
    <scope>NUCLEOTIDE SEQUENCE [LARGE SCALE GENOMIC DNA]</scope>
    <source>
        <strain evidence="4 5">XE</strain>
    </source>
</reference>
<sequence length="417" mass="45911">MRRMKWAAAVVLCVTLILAGCGAKSAESVVKDLDGVLGGLKSYQGKGTMTLHTGQQPLQYQVEVWYKKPSYYRVALTNAAKDITQIVLRNDEGVFVLTPKLKKSFRFQSDWPQNQGQVYLYQTLVQSILLDNSRQFAIDKESYVFDVMANYQNGSLARQKIWLDQKTYAPQRVEVSDANANVMVEVTFDQFRFDVAFDDKAFDMEANLGAAQQQEEQDKSADAPGQEEQGAHDSHGDQDKTATDDANTGDNPDKSATDDAEPGDNPDESATDEAEPGDSPDDSATDETDAGTVPDEAAAGGEAADDFVPMEPSYYPEGVALKDITDITQADGSKGVLMRFTGTYNYTLFQTKPKDVDAALVPGVMLDLGHTWGLLAGDVQQTLTWTYQGYEYRLTSAELPEDEMVKIAQSVLEEMEK</sequence>
<feature type="signal peptide" evidence="2">
    <location>
        <begin position="1"/>
        <end position="25"/>
    </location>
</feature>
<feature type="chain" id="PRO_5047355956" evidence="2">
    <location>
        <begin position="26"/>
        <end position="417"/>
    </location>
</feature>
<feature type="region of interest" description="Disordered" evidence="1">
    <location>
        <begin position="210"/>
        <end position="311"/>
    </location>
</feature>
<comment type="caution">
    <text evidence="4">The sequence shown here is derived from an EMBL/GenBank/DDBJ whole genome shotgun (WGS) entry which is preliminary data.</text>
</comment>
<dbReference type="InterPro" id="IPR029046">
    <property type="entry name" value="LolA/LolB/LppX"/>
</dbReference>
<protein>
    <submittedName>
        <fullName evidence="4">Sporulation protein YdcC</fullName>
    </submittedName>
</protein>
<keyword evidence="2" id="KW-0732">Signal</keyword>
<feature type="compositionally biased region" description="Acidic residues" evidence="1">
    <location>
        <begin position="258"/>
        <end position="289"/>
    </location>
</feature>
<dbReference type="Gene3D" id="2.50.20.10">
    <property type="entry name" value="Lipoprotein localisation LolA/LolB/LppX"/>
    <property type="match status" value="1"/>
</dbReference>
<evidence type="ECO:0000259" key="3">
    <source>
        <dbReference type="Pfam" id="PF14285"/>
    </source>
</evidence>
<evidence type="ECO:0000313" key="5">
    <source>
        <dbReference type="Proteomes" id="UP000681526"/>
    </source>
</evidence>
<proteinExistence type="predicted"/>
<dbReference type="InterPro" id="IPR052944">
    <property type="entry name" value="Sporulation_related"/>
</dbReference>
<dbReference type="PANTHER" id="PTHR37507">
    <property type="entry name" value="SPORULATION PROTEIN YDCC"/>
    <property type="match status" value="1"/>
</dbReference>
<gene>
    <name evidence="4" type="primary">txxe 164-ydcC</name>
    <name evidence="4" type="ORF">TXXE_01370</name>
</gene>
<dbReference type="PANTHER" id="PTHR37507:SF2">
    <property type="entry name" value="SPORULATION PROTEIN YDCC"/>
    <property type="match status" value="1"/>
</dbReference>
<dbReference type="RefSeq" id="WP_213483164.1">
    <property type="nucleotide sequence ID" value="NZ_CAJRAY010000005.1"/>
</dbReference>